<evidence type="ECO:0000313" key="2">
    <source>
        <dbReference type="EMBL" id="KEZ40566.1"/>
    </source>
</evidence>
<dbReference type="Proteomes" id="UP000028545">
    <property type="component" value="Unassembled WGS sequence"/>
</dbReference>
<dbReference type="OMA" id="TDWANGL"/>
<dbReference type="AlphaFoldDB" id="A0A084FZQ4"/>
<protein>
    <submittedName>
        <fullName evidence="2">Uncharacterized protein</fullName>
    </submittedName>
</protein>
<dbReference type="OrthoDB" id="5242511at2759"/>
<accession>A0A084FZQ4</accession>
<dbReference type="VEuPathDB" id="FungiDB:SAPIO_CDS8478"/>
<evidence type="ECO:0000313" key="3">
    <source>
        <dbReference type="Proteomes" id="UP000028545"/>
    </source>
</evidence>
<dbReference type="KEGG" id="sapo:SAPIO_CDS8478"/>
<dbReference type="HOGENOM" id="CLU_906594_0_0_1"/>
<keyword evidence="1" id="KW-0175">Coiled coil</keyword>
<comment type="caution">
    <text evidence="2">The sequence shown here is derived from an EMBL/GenBank/DDBJ whole genome shotgun (WGS) entry which is preliminary data.</text>
</comment>
<organism evidence="2 3">
    <name type="scientific">Pseudallescheria apiosperma</name>
    <name type="common">Scedosporium apiospermum</name>
    <dbReference type="NCBI Taxonomy" id="563466"/>
    <lineage>
        <taxon>Eukaryota</taxon>
        <taxon>Fungi</taxon>
        <taxon>Dikarya</taxon>
        <taxon>Ascomycota</taxon>
        <taxon>Pezizomycotina</taxon>
        <taxon>Sordariomycetes</taxon>
        <taxon>Hypocreomycetidae</taxon>
        <taxon>Microascales</taxon>
        <taxon>Microascaceae</taxon>
        <taxon>Scedosporium</taxon>
    </lineage>
</organism>
<reference evidence="2 3" key="1">
    <citation type="journal article" date="2014" name="Genome Announc.">
        <title>Draft genome sequence of the pathogenic fungus Scedosporium apiospermum.</title>
        <authorList>
            <person name="Vandeputte P."/>
            <person name="Ghamrawi S."/>
            <person name="Rechenmann M."/>
            <person name="Iltis A."/>
            <person name="Giraud S."/>
            <person name="Fleury M."/>
            <person name="Thornton C."/>
            <person name="Delhaes L."/>
            <person name="Meyer W."/>
            <person name="Papon N."/>
            <person name="Bouchara J.P."/>
        </authorList>
    </citation>
    <scope>NUCLEOTIDE SEQUENCE [LARGE SCALE GENOMIC DNA]</scope>
    <source>
        <strain evidence="2 3">IHEM 14462</strain>
    </source>
</reference>
<proteinExistence type="predicted"/>
<name>A0A084FZQ4_PSEDA</name>
<feature type="coiled-coil region" evidence="1">
    <location>
        <begin position="157"/>
        <end position="198"/>
    </location>
</feature>
<sequence>MNLPFEVEQIQEEIRDVQKHLHAFGTRSQGYINKDRKEMLIQLQKSVECINNTVEYFETGSTSAFPRLLTCNTIDPSPGLTHETIISEHLRDMDTRFADLHDAASWGLERAELIKKISNDTDGDLCIICAKLGSSSTRIQSALRAAQSQHWEKETELSRAITRLDSVQHELEILETRLKKYEEMRDDMRREHKAAIGNATNAAQRLQRYCDWLGGITEEISSFVVERVVEYQAIKESTDDLTDWANGLRRHTETMRSWRSSKAQLRRTARKIVDSLLEKDDPRVQTISNQLRRLYTTSTSVRALGYS</sequence>
<gene>
    <name evidence="2" type="ORF">SAPIO_CDS8478</name>
</gene>
<dbReference type="EMBL" id="JOWA01000121">
    <property type="protein sequence ID" value="KEZ40566.1"/>
    <property type="molecule type" value="Genomic_DNA"/>
</dbReference>
<dbReference type="RefSeq" id="XP_016640365.1">
    <property type="nucleotide sequence ID" value="XM_016790102.1"/>
</dbReference>
<keyword evidence="3" id="KW-1185">Reference proteome</keyword>
<evidence type="ECO:0000256" key="1">
    <source>
        <dbReference type="SAM" id="Coils"/>
    </source>
</evidence>
<dbReference type="GeneID" id="27727550"/>